<comment type="caution">
    <text evidence="5">The sequence shown here is derived from an EMBL/GenBank/DDBJ whole genome shotgun (WGS) entry which is preliminary data.</text>
</comment>
<protein>
    <recommendedName>
        <fullName evidence="7">Peptidase S51</fullName>
    </recommendedName>
</protein>
<evidence type="ECO:0000256" key="4">
    <source>
        <dbReference type="ARBA" id="ARBA00022825"/>
    </source>
</evidence>
<evidence type="ECO:0000313" key="5">
    <source>
        <dbReference type="EMBL" id="OGK74162.1"/>
    </source>
</evidence>
<dbReference type="EMBL" id="MGBR01000001">
    <property type="protein sequence ID" value="OGK74162.1"/>
    <property type="molecule type" value="Genomic_DNA"/>
</dbReference>
<organism evidence="5 6">
    <name type="scientific">Candidatus Roizmanbacteria bacterium RIFOXYD1_FULL_38_12</name>
    <dbReference type="NCBI Taxonomy" id="1802093"/>
    <lineage>
        <taxon>Bacteria</taxon>
        <taxon>Candidatus Roizmaniibacteriota</taxon>
    </lineage>
</organism>
<dbReference type="GO" id="GO:0006508">
    <property type="term" value="P:proteolysis"/>
    <property type="evidence" value="ECO:0007669"/>
    <property type="project" value="UniProtKB-KW"/>
</dbReference>
<dbReference type="GO" id="GO:0008236">
    <property type="term" value="F:serine-type peptidase activity"/>
    <property type="evidence" value="ECO:0007669"/>
    <property type="project" value="UniProtKB-KW"/>
</dbReference>
<dbReference type="Proteomes" id="UP000177050">
    <property type="component" value="Unassembled WGS sequence"/>
</dbReference>
<dbReference type="InterPro" id="IPR029062">
    <property type="entry name" value="Class_I_gatase-like"/>
</dbReference>
<dbReference type="Gene3D" id="3.40.50.880">
    <property type="match status" value="1"/>
</dbReference>
<dbReference type="Pfam" id="PF03575">
    <property type="entry name" value="Peptidase_S51"/>
    <property type="match status" value="1"/>
</dbReference>
<dbReference type="SUPFAM" id="SSF52317">
    <property type="entry name" value="Class I glutamine amidotransferase-like"/>
    <property type="match status" value="1"/>
</dbReference>
<name>A0A1F7L1Y3_9BACT</name>
<comment type="similarity">
    <text evidence="1">Belongs to the peptidase S51 family.</text>
</comment>
<evidence type="ECO:0000313" key="6">
    <source>
        <dbReference type="Proteomes" id="UP000177050"/>
    </source>
</evidence>
<gene>
    <name evidence="5" type="ORF">A3K52_05335</name>
</gene>
<dbReference type="InterPro" id="IPR005320">
    <property type="entry name" value="Peptidase_S51"/>
</dbReference>
<evidence type="ECO:0000256" key="2">
    <source>
        <dbReference type="ARBA" id="ARBA00022670"/>
    </source>
</evidence>
<evidence type="ECO:0000256" key="3">
    <source>
        <dbReference type="ARBA" id="ARBA00022801"/>
    </source>
</evidence>
<keyword evidence="2" id="KW-0645">Protease</keyword>
<sequence length="195" mass="22571">MTTFVLHGGRTKIDSVDNNLFFKQFTDTVSKNRVKILLCYWARERGRWNELFEKDRIRILMQTNKKTDIDLIETIEALHVQLKEADVLYFSGGEEEHMGPYKLQLPFLKDALDNKVFIGSSMGAFLASKHYVLSLDSQNTDAVYSGLGLVPYNILCHWDIETNKDKKIAMLKEKDPQTPLLLIEEEKFEILKVLV</sequence>
<accession>A0A1F7L1Y3</accession>
<dbReference type="AlphaFoldDB" id="A0A1F7L1Y3"/>
<reference evidence="5 6" key="1">
    <citation type="journal article" date="2016" name="Nat. Commun.">
        <title>Thousands of microbial genomes shed light on interconnected biogeochemical processes in an aquifer system.</title>
        <authorList>
            <person name="Anantharaman K."/>
            <person name="Brown C.T."/>
            <person name="Hug L.A."/>
            <person name="Sharon I."/>
            <person name="Castelle C.J."/>
            <person name="Probst A.J."/>
            <person name="Thomas B.C."/>
            <person name="Singh A."/>
            <person name="Wilkins M.J."/>
            <person name="Karaoz U."/>
            <person name="Brodie E.L."/>
            <person name="Williams K.H."/>
            <person name="Hubbard S.S."/>
            <person name="Banfield J.F."/>
        </authorList>
    </citation>
    <scope>NUCLEOTIDE SEQUENCE [LARGE SCALE GENOMIC DNA]</scope>
</reference>
<evidence type="ECO:0008006" key="7">
    <source>
        <dbReference type="Google" id="ProtNLM"/>
    </source>
</evidence>
<keyword evidence="3" id="KW-0378">Hydrolase</keyword>
<evidence type="ECO:0000256" key="1">
    <source>
        <dbReference type="ARBA" id="ARBA00006534"/>
    </source>
</evidence>
<proteinExistence type="inferred from homology"/>
<keyword evidence="4" id="KW-0720">Serine protease</keyword>